<dbReference type="InterPro" id="IPR012725">
    <property type="entry name" value="Chaperone_DnaK"/>
</dbReference>
<evidence type="ECO:0000256" key="7">
    <source>
        <dbReference type="HAMAP-Rule" id="MF_00332"/>
    </source>
</evidence>
<dbReference type="InterPro" id="IPR029048">
    <property type="entry name" value="HSP70_C_sf"/>
</dbReference>
<dbReference type="SUPFAM" id="SSF100920">
    <property type="entry name" value="Heat shock protein 70kD (HSP70), peptide-binding domain"/>
    <property type="match status" value="1"/>
</dbReference>
<comment type="similarity">
    <text evidence="1 7 8">Belongs to the heat shock protein 70 family.</text>
</comment>
<reference evidence="10 11" key="1">
    <citation type="journal article" date="2016" name="Nat. Commun.">
        <title>Thousands of microbial genomes shed light on interconnected biogeochemical processes in an aquifer system.</title>
        <authorList>
            <person name="Anantharaman K."/>
            <person name="Brown C.T."/>
            <person name="Hug L.A."/>
            <person name="Sharon I."/>
            <person name="Castelle C.J."/>
            <person name="Probst A.J."/>
            <person name="Thomas B.C."/>
            <person name="Singh A."/>
            <person name="Wilkins M.J."/>
            <person name="Karaoz U."/>
            <person name="Brodie E.L."/>
            <person name="Williams K.H."/>
            <person name="Hubbard S.S."/>
            <person name="Banfield J.F."/>
        </authorList>
    </citation>
    <scope>NUCLEOTIDE SEQUENCE [LARGE SCALE GENOMIC DNA]</scope>
</reference>
<keyword evidence="2 7" id="KW-0597">Phosphoprotein</keyword>
<feature type="region of interest" description="Disordered" evidence="9">
    <location>
        <begin position="591"/>
        <end position="615"/>
    </location>
</feature>
<dbReference type="AlphaFoldDB" id="A0A1F8DRU1"/>
<dbReference type="HAMAP" id="MF_00332">
    <property type="entry name" value="DnaK"/>
    <property type="match status" value="1"/>
</dbReference>
<evidence type="ECO:0000313" key="11">
    <source>
        <dbReference type="Proteomes" id="UP000177029"/>
    </source>
</evidence>
<evidence type="ECO:0000256" key="8">
    <source>
        <dbReference type="RuleBase" id="RU003322"/>
    </source>
</evidence>
<organism evidence="10 11">
    <name type="scientific">Candidatus Wolfebacteria bacterium RIFCSPHIGHO2_01_FULL_48_22</name>
    <dbReference type="NCBI Taxonomy" id="1802555"/>
    <lineage>
        <taxon>Bacteria</taxon>
        <taxon>Candidatus Wolfeibacteriota</taxon>
    </lineage>
</organism>
<protein>
    <recommendedName>
        <fullName evidence="7">Chaperone protein DnaK</fullName>
    </recommendedName>
    <alternativeName>
        <fullName evidence="7">HSP70</fullName>
    </alternativeName>
    <alternativeName>
        <fullName evidence="7">Heat shock 70 kDa protein</fullName>
    </alternativeName>
    <alternativeName>
        <fullName evidence="7">Heat shock protein 70</fullName>
    </alternativeName>
</protein>
<dbReference type="Pfam" id="PF00012">
    <property type="entry name" value="HSP70"/>
    <property type="match status" value="1"/>
</dbReference>
<evidence type="ECO:0000256" key="1">
    <source>
        <dbReference type="ARBA" id="ARBA00007381"/>
    </source>
</evidence>
<dbReference type="SUPFAM" id="SSF100934">
    <property type="entry name" value="Heat shock protein 70kD (HSP70), C-terminal subdomain"/>
    <property type="match status" value="1"/>
</dbReference>
<evidence type="ECO:0000256" key="3">
    <source>
        <dbReference type="ARBA" id="ARBA00022741"/>
    </source>
</evidence>
<feature type="modified residue" description="Phosphothreonine; by autocatalysis" evidence="7">
    <location>
        <position position="198"/>
    </location>
</feature>
<dbReference type="GO" id="GO:0140662">
    <property type="term" value="F:ATP-dependent protein folding chaperone"/>
    <property type="evidence" value="ECO:0007669"/>
    <property type="project" value="InterPro"/>
</dbReference>
<dbReference type="GO" id="GO:0051082">
    <property type="term" value="F:unfolded protein binding"/>
    <property type="evidence" value="ECO:0007669"/>
    <property type="project" value="InterPro"/>
</dbReference>
<dbReference type="Gene3D" id="2.60.34.10">
    <property type="entry name" value="Substrate Binding Domain Of DNAk, Chain A, domain 1"/>
    <property type="match status" value="1"/>
</dbReference>
<dbReference type="InterPro" id="IPR043129">
    <property type="entry name" value="ATPase_NBD"/>
</dbReference>
<dbReference type="FunFam" id="1.20.1270.10:FF:000001">
    <property type="entry name" value="Molecular chaperone DnaK"/>
    <property type="match status" value="1"/>
</dbReference>
<dbReference type="PANTHER" id="PTHR19375">
    <property type="entry name" value="HEAT SHOCK PROTEIN 70KDA"/>
    <property type="match status" value="1"/>
</dbReference>
<dbReference type="Gene3D" id="3.90.640.10">
    <property type="entry name" value="Actin, Chain A, domain 4"/>
    <property type="match status" value="1"/>
</dbReference>
<dbReference type="SUPFAM" id="SSF53067">
    <property type="entry name" value="Actin-like ATPase domain"/>
    <property type="match status" value="2"/>
</dbReference>
<dbReference type="InterPro" id="IPR018181">
    <property type="entry name" value="Heat_shock_70_CS"/>
</dbReference>
<dbReference type="PROSITE" id="PS00297">
    <property type="entry name" value="HSP70_1"/>
    <property type="match status" value="1"/>
</dbReference>
<comment type="function">
    <text evidence="7">Acts as a chaperone.</text>
</comment>
<dbReference type="Gene3D" id="1.20.1270.10">
    <property type="match status" value="1"/>
</dbReference>
<dbReference type="FunFam" id="2.60.34.10:FF:000014">
    <property type="entry name" value="Chaperone protein DnaK HSP70"/>
    <property type="match status" value="1"/>
</dbReference>
<dbReference type="PRINTS" id="PR00301">
    <property type="entry name" value="HEATSHOCK70"/>
</dbReference>
<evidence type="ECO:0000256" key="4">
    <source>
        <dbReference type="ARBA" id="ARBA00022840"/>
    </source>
</evidence>
<dbReference type="CDD" id="cd10234">
    <property type="entry name" value="ASKHA_NBD_HSP70_DnaK-like"/>
    <property type="match status" value="1"/>
</dbReference>
<evidence type="ECO:0000313" key="10">
    <source>
        <dbReference type="EMBL" id="OGM91314.1"/>
    </source>
</evidence>
<keyword evidence="4 7" id="KW-0067">ATP-binding</keyword>
<dbReference type="STRING" id="1802555.A2755_02890"/>
<sequence>MAKILGIDLGTTNSAAAIVEGGEPKVLENAEGNRTTPSVVALSKSQERLVGLLAKRQSVVNPKNTVYSVKRFIGRKFTDSEVQQDKKSLPFEMQESSGGGVEVKMGERWYKPEEISAMVLGKMKADAEAKLGEKIEEAVITVPAYFDDSQRQATKNAGEIAGLKVRRIINEPTAAALAYGLNKKKNEKIVVYDFGGGTFDVSVLEIGDDVVEVRATGGDTHLGGDDVDGRIIEFLLDEYKKNEGTDLSKDPLAVQRLKEAAEKAKHELSTAMETEINLPYVTSDANGPKHFVMKMTRAKLEDLVGDLVVHSIDLVKKVIEDAKFKLSDIQEIIMVGGQTRMPLIQEEVKKFFGREPHRGINPDEVVAIGAAVQAGIFQGDVKDVLLLDVIPLSLGIETLGGVFTPMIEKNTTIPTSKNQVYSTAADNQTSVEIHVLQGERPMAADNKTLGRFILDGIPPAPRGVPQVEVMFDIDANGILQVHAKDKASGKEQSIRIEASTQLSKDEVEKLKQEAAAHADEDKKKKELIEARNQGEQTAYLAEKSIGEWKDKIDAVLKEGLETKIKDLRDALQKEDKDAITSKTQDLSAELQKIGQQMYNKSNERPQDEKPMEGDE</sequence>
<dbReference type="GO" id="GO:0005524">
    <property type="term" value="F:ATP binding"/>
    <property type="evidence" value="ECO:0007669"/>
    <property type="project" value="UniProtKB-UniRule"/>
</dbReference>
<evidence type="ECO:0000256" key="6">
    <source>
        <dbReference type="ARBA" id="ARBA00023186"/>
    </source>
</evidence>
<feature type="compositionally biased region" description="Basic and acidic residues" evidence="9">
    <location>
        <begin position="601"/>
        <end position="615"/>
    </location>
</feature>
<dbReference type="PROSITE" id="PS00329">
    <property type="entry name" value="HSP70_2"/>
    <property type="match status" value="1"/>
</dbReference>
<dbReference type="EMBL" id="MGIP01000011">
    <property type="protein sequence ID" value="OGM91314.1"/>
    <property type="molecule type" value="Genomic_DNA"/>
</dbReference>
<keyword evidence="3 7" id="KW-0547">Nucleotide-binding</keyword>
<gene>
    <name evidence="7" type="primary">dnaK</name>
    <name evidence="10" type="ORF">A2755_02890</name>
</gene>
<dbReference type="InterPro" id="IPR029047">
    <property type="entry name" value="HSP70_peptide-bd_sf"/>
</dbReference>
<comment type="induction">
    <text evidence="7">By stress conditions e.g. heat shock.</text>
</comment>
<dbReference type="PROSITE" id="PS01036">
    <property type="entry name" value="HSP70_3"/>
    <property type="match status" value="1"/>
</dbReference>
<evidence type="ECO:0000256" key="2">
    <source>
        <dbReference type="ARBA" id="ARBA00022553"/>
    </source>
</evidence>
<dbReference type="InterPro" id="IPR013126">
    <property type="entry name" value="Hsp_70_fam"/>
</dbReference>
<name>A0A1F8DRU1_9BACT</name>
<evidence type="ECO:0000256" key="5">
    <source>
        <dbReference type="ARBA" id="ARBA00023016"/>
    </source>
</evidence>
<dbReference type="Gene3D" id="3.30.420.40">
    <property type="match status" value="2"/>
</dbReference>
<dbReference type="NCBIfam" id="NF001413">
    <property type="entry name" value="PRK00290.1"/>
    <property type="match status" value="1"/>
</dbReference>
<dbReference type="FunFam" id="3.30.420.40:FF:000004">
    <property type="entry name" value="Molecular chaperone DnaK"/>
    <property type="match status" value="1"/>
</dbReference>
<dbReference type="FunFam" id="3.90.640.10:FF:000003">
    <property type="entry name" value="Molecular chaperone DnaK"/>
    <property type="match status" value="1"/>
</dbReference>
<proteinExistence type="evidence at transcript level"/>
<dbReference type="NCBIfam" id="TIGR02350">
    <property type="entry name" value="prok_dnaK"/>
    <property type="match status" value="1"/>
</dbReference>
<accession>A0A1F8DRU1</accession>
<comment type="caution">
    <text evidence="10">The sequence shown here is derived from an EMBL/GenBank/DDBJ whole genome shotgun (WGS) entry which is preliminary data.</text>
</comment>
<dbReference type="Proteomes" id="UP000177029">
    <property type="component" value="Unassembled WGS sequence"/>
</dbReference>
<keyword evidence="5 7" id="KW-0346">Stress response</keyword>
<keyword evidence="6 7" id="KW-0143">Chaperone</keyword>
<evidence type="ECO:0000256" key="9">
    <source>
        <dbReference type="SAM" id="MobiDB-lite"/>
    </source>
</evidence>